<evidence type="ECO:0000256" key="1">
    <source>
        <dbReference type="SAM" id="MobiDB-lite"/>
    </source>
</evidence>
<dbReference type="HOGENOM" id="CLU_012390_5_0_1"/>
<dbReference type="InterPro" id="IPR001005">
    <property type="entry name" value="SANT/Myb"/>
</dbReference>
<proteinExistence type="predicted"/>
<evidence type="ECO:0000259" key="2">
    <source>
        <dbReference type="PROSITE" id="PS50090"/>
    </source>
</evidence>
<evidence type="ECO:0000313" key="3">
    <source>
        <dbReference type="EnsemblPlants" id="Bo6g087610.1"/>
    </source>
</evidence>
<dbReference type="PROSITE" id="PS50090">
    <property type="entry name" value="MYB_LIKE"/>
    <property type="match status" value="1"/>
</dbReference>
<dbReference type="EnsemblPlants" id="Bo6g087610.1">
    <property type="protein sequence ID" value="Bo6g087610.1"/>
    <property type="gene ID" value="Bo6g087610"/>
</dbReference>
<protein>
    <recommendedName>
        <fullName evidence="2">Myb-like domain-containing protein</fullName>
    </recommendedName>
</protein>
<dbReference type="PANTHER" id="PTHR47150:SF5">
    <property type="entry name" value="OS07G0546750 PROTEIN"/>
    <property type="match status" value="1"/>
</dbReference>
<accession>A0A0D3CWU8</accession>
<organism evidence="3 4">
    <name type="scientific">Brassica oleracea var. oleracea</name>
    <dbReference type="NCBI Taxonomy" id="109376"/>
    <lineage>
        <taxon>Eukaryota</taxon>
        <taxon>Viridiplantae</taxon>
        <taxon>Streptophyta</taxon>
        <taxon>Embryophyta</taxon>
        <taxon>Tracheophyta</taxon>
        <taxon>Spermatophyta</taxon>
        <taxon>Magnoliopsida</taxon>
        <taxon>eudicotyledons</taxon>
        <taxon>Gunneridae</taxon>
        <taxon>Pentapetalae</taxon>
        <taxon>rosids</taxon>
        <taxon>malvids</taxon>
        <taxon>Brassicales</taxon>
        <taxon>Brassicaceae</taxon>
        <taxon>Brassiceae</taxon>
        <taxon>Brassica</taxon>
    </lineage>
</organism>
<dbReference type="PANTHER" id="PTHR47150">
    <property type="entry name" value="OS12G0169200 PROTEIN"/>
    <property type="match status" value="1"/>
</dbReference>
<reference evidence="3" key="2">
    <citation type="submission" date="2015-03" db="UniProtKB">
        <authorList>
            <consortium name="EnsemblPlants"/>
        </authorList>
    </citation>
    <scope>IDENTIFICATION</scope>
</reference>
<evidence type="ECO:0000313" key="4">
    <source>
        <dbReference type="Proteomes" id="UP000032141"/>
    </source>
</evidence>
<reference evidence="3 4" key="1">
    <citation type="journal article" date="2014" name="Genome Biol.">
        <title>Transcriptome and methylome profiling reveals relics of genome dominance in the mesopolyploid Brassica oleracea.</title>
        <authorList>
            <person name="Parkin I.A."/>
            <person name="Koh C."/>
            <person name="Tang H."/>
            <person name="Robinson S.J."/>
            <person name="Kagale S."/>
            <person name="Clarke W.E."/>
            <person name="Town C.D."/>
            <person name="Nixon J."/>
            <person name="Krishnakumar V."/>
            <person name="Bidwell S.L."/>
            <person name="Denoeud F."/>
            <person name="Belcram H."/>
            <person name="Links M.G."/>
            <person name="Just J."/>
            <person name="Clarke C."/>
            <person name="Bender T."/>
            <person name="Huebert T."/>
            <person name="Mason A.S."/>
            <person name="Pires J.C."/>
            <person name="Barker G."/>
            <person name="Moore J."/>
            <person name="Walley P.G."/>
            <person name="Manoli S."/>
            <person name="Batley J."/>
            <person name="Edwards D."/>
            <person name="Nelson M.N."/>
            <person name="Wang X."/>
            <person name="Paterson A.H."/>
            <person name="King G."/>
            <person name="Bancroft I."/>
            <person name="Chalhoub B."/>
            <person name="Sharpe A.G."/>
        </authorList>
    </citation>
    <scope>NUCLEOTIDE SEQUENCE</scope>
    <source>
        <strain evidence="3 4">cv. TO1000</strain>
    </source>
</reference>
<name>A0A0D3CWU8_BRAOL</name>
<feature type="domain" description="Myb-like" evidence="2">
    <location>
        <begin position="246"/>
        <end position="317"/>
    </location>
</feature>
<feature type="region of interest" description="Disordered" evidence="1">
    <location>
        <begin position="472"/>
        <end position="492"/>
    </location>
</feature>
<dbReference type="InterPro" id="IPR006912">
    <property type="entry name" value="Harbinger_derived_prot"/>
</dbReference>
<dbReference type="Pfam" id="PF04827">
    <property type="entry name" value="Plant_tran"/>
    <property type="match status" value="1"/>
</dbReference>
<feature type="region of interest" description="Disordered" evidence="1">
    <location>
        <begin position="42"/>
        <end position="162"/>
    </location>
</feature>
<dbReference type="Proteomes" id="UP000032141">
    <property type="component" value="Chromosome C6"/>
</dbReference>
<feature type="compositionally biased region" description="Polar residues" evidence="1">
    <location>
        <begin position="138"/>
        <end position="147"/>
    </location>
</feature>
<dbReference type="AlphaFoldDB" id="A0A0D3CWU8"/>
<keyword evidence="4" id="KW-1185">Reference proteome</keyword>
<dbReference type="eggNOG" id="ENOG502QR5Z">
    <property type="taxonomic scope" value="Eukaryota"/>
</dbReference>
<feature type="compositionally biased region" description="Basic and acidic residues" evidence="1">
    <location>
        <begin position="42"/>
        <end position="54"/>
    </location>
</feature>
<dbReference type="Gramene" id="Bo6g087610.1">
    <property type="protein sequence ID" value="Bo6g087610.1"/>
    <property type="gene ID" value="Bo6g087610"/>
</dbReference>
<dbReference type="STRING" id="109376.A0A0D3CWU8"/>
<sequence>SKPTTDDDSLGPQRGSSVLSCFLRRKKGLKSITIDASLVPHRDSSVLSPHRDSFDSSVLSPHEDSSQLLTVTPLTPPSCLLTKTPHSDSSDSSVLSPHEDSSQLLTVTPLTPPSCLLTKTPHRDSSDSSVLSPHRDSSYSSVLSPNRDSSDLSPLEDGSKPTTIDYSLGAHRICSVGSRLLRVKNGSLSSGHEDVVSMDHTNFVDLLTSQQDSVIPQSFPWESSSQVPVFSTQCTETSSFCEESSTQRKERKKWTPSDDLVLISAWLNTSKDPVVSNEQKAGTFWNRIAAYYAASPKVESGDKRGALQCKQRWQKINDLVCKFCGSYAAATRQKTSGQSESDVVKLAHEIFFNDQKIKFNLHHAWEELRYDQKWCEHASSKLGGSAKKRKCEDGAETESSQATINVDDLPTKRPAGVKAAKAASAKKPIVDKEADEKFGKLCSIKEKDLVLTERVSKMRLLDSLITKKEPLSEKEEALKKSQEKSQDCREKSRDVWLNMSREDTMPLEKSRDYSCDMSVCGLYVCLLAINHGDQEVQKKKRKKRVHIERNREEGNVRLWEDYFSETPTYPSNLFRRRFRMNKPLFMRIVDRLSNEVEFFRQKEDALGRLSLSPLQKCTAAIRVLAYGNAADAVDEYLRLGETTTRSCVEHFVEEIINLFGEEYLRRPTPADLQRLLEVGEFRGFPGMIGSIDCMHWEWKNCPTAWKGQYSRGSGKPTIVLEAVASFCLWIWHAFFGPPGTLNDINVLDRSPVFDDIIQGHAPAVTYYVNGREYHLAYYLTDGIYPKWATFIQSIREPQGPKAVLFAKHQEAIRKDVERAFGVLQARFAIVKNPALFWDKGKIGNIMRACIILHNMIVEDERDGYTLSNLSEFQHGDDPGSSHVDLDFQTDIPSNIANMMGARRKRFANQLNTPRSISRLTLRSRLSIGTTFW</sequence>